<organism evidence="1 2">
    <name type="scientific">Lacibacter luteus</name>
    <dbReference type="NCBI Taxonomy" id="2508719"/>
    <lineage>
        <taxon>Bacteria</taxon>
        <taxon>Pseudomonadati</taxon>
        <taxon>Bacteroidota</taxon>
        <taxon>Chitinophagia</taxon>
        <taxon>Chitinophagales</taxon>
        <taxon>Chitinophagaceae</taxon>
        <taxon>Lacibacter</taxon>
    </lineage>
</organism>
<evidence type="ECO:0000313" key="2">
    <source>
        <dbReference type="Proteomes" id="UP000290204"/>
    </source>
</evidence>
<keyword evidence="2" id="KW-1185">Reference proteome</keyword>
<gene>
    <name evidence="1" type="ORF">ESA94_20270</name>
</gene>
<comment type="caution">
    <text evidence="1">The sequence shown here is derived from an EMBL/GenBank/DDBJ whole genome shotgun (WGS) entry which is preliminary data.</text>
</comment>
<dbReference type="EMBL" id="SDHW01000008">
    <property type="protein sequence ID" value="RXK57857.1"/>
    <property type="molecule type" value="Genomic_DNA"/>
</dbReference>
<accession>A0A4Q1CDU0</accession>
<evidence type="ECO:0000313" key="1">
    <source>
        <dbReference type="EMBL" id="RXK57857.1"/>
    </source>
</evidence>
<proteinExistence type="predicted"/>
<reference evidence="1 2" key="1">
    <citation type="submission" date="2019-01" db="EMBL/GenBank/DDBJ databases">
        <title>Lacibacter sp. strain TTM-7.</title>
        <authorList>
            <person name="Chen W.-M."/>
        </authorList>
    </citation>
    <scope>NUCLEOTIDE SEQUENCE [LARGE SCALE GENOMIC DNA]</scope>
    <source>
        <strain evidence="1 2">TTM-7</strain>
    </source>
</reference>
<protein>
    <recommendedName>
        <fullName evidence="3">PKD domain-containing protein</fullName>
    </recommendedName>
</protein>
<dbReference type="AlphaFoldDB" id="A0A4Q1CDU0"/>
<name>A0A4Q1CDU0_9BACT</name>
<evidence type="ECO:0008006" key="3">
    <source>
        <dbReference type="Google" id="ProtNLM"/>
    </source>
</evidence>
<dbReference type="Proteomes" id="UP000290204">
    <property type="component" value="Unassembled WGS sequence"/>
</dbReference>
<sequence>MCTMKKALIHQLFTILLTAVVVTGCYKDKGNYDYKELNKVTIEADVTGAVSVLLQDTLTINTTITETIPSTGGYDYEWVLYQNIGAPITRWALATTKNLKAQITQTPGTYKLDYFMKDKASGISYLKSFTINIVGKFNEGWLVIEEEGGACDLSMIAPNDAIFRAIYSSANKNHFLPVGSHRVTVVRDRLGVQKVYVLSPNEFTQPYFVDFLKVGSFNDQFWGPPSIKKPQEYFIEGSSNEVMLNNGYPFGMTTMVPAPYKLNLQAPGTWDLEPYSIYTTSSGFVFYDKLSQRFYKYNLTDLFPFAAPPSSAVFNVNNVGKKMLFAGAGTGQLYNCIFKNNNDDSVFAFTMNPSLTNPAIDTAFIPAANAPGLVNATKFISSKLLPHVYYVNGNQLYLLDIPARRARVVFTFPAGTEVASMKLHVNLKNGSDVYQNKQIAVAANEGSNGKVYLFTIEATGDFTGNTYRKLYTGFAKLNDIALKWAP</sequence>
<dbReference type="Pfam" id="PF16407">
    <property type="entry name" value="PKD_2"/>
    <property type="match status" value="1"/>
</dbReference>
<dbReference type="InterPro" id="IPR032183">
    <property type="entry name" value="PKD-like"/>
</dbReference>
<dbReference type="OrthoDB" id="1095195at2"/>
<dbReference type="PROSITE" id="PS51257">
    <property type="entry name" value="PROKAR_LIPOPROTEIN"/>
    <property type="match status" value="1"/>
</dbReference>